<feature type="region of interest" description="Disordered" evidence="2">
    <location>
        <begin position="15"/>
        <end position="38"/>
    </location>
</feature>
<evidence type="ECO:0000256" key="1">
    <source>
        <dbReference type="SAM" id="Coils"/>
    </source>
</evidence>
<evidence type="ECO:0000256" key="2">
    <source>
        <dbReference type="SAM" id="MobiDB-lite"/>
    </source>
</evidence>
<sequence>MMHCHYLGSVFRRASKPQSQMDMHDPLKSSGMLGSDPSKVSIVHRSLPTNNVITPVIDSSLPRSRRSVQRLVTPISKITKPTSKINETFPESDDFDSILKSSIPSTSHQSRLTTAQPKEAPNVYYAKYLPPTQPASLVAYEQMNEMLDRLLNSFGDTSRNYEDDFNAFNHIFGEVVRQYFIECGSQGELLHNCKLCFQDARNAIPKIAKHYQKILQGQYEQIKEANDKIERTKPEIEENKVHSDHLLKIINEMRADLARLVKHNDELVKSITVVTNESIQMKTGIEQLDKRIDSKNKKLLDLNDQLQNLSVIAAQYTSDSITFSDNLKQVREQQDNSKIRVEEANTSLRSMMQKVSRIDNEISVLTTEIEKAKVVNEKVDLGTQIDLISRRQFRVKKEEPKPKGLVIEQKLTRKESVVNLFDKVKSQFVESTGKAPKEGVVINTYEDFAKLKQILFKNETQFHIQNEEIDEAQDGYFTLDHPEACMDYIHLFAAKISMDCVEAAIKGRPLKEISTQTLSQQVSYREESNDIQTMKGKSQFVNMIPTDYSMRQPQNFQWLLNTIRAIYHDKEIKNQEAFEKGYSFEDFPKSIFEYAKKKFPLDFLRDQFCWDLQNTAHELKHMSLEVDMFVDFIDEKYNEEQLAFFLLCRKDCLKIGCSVHVRSRDQLESYNEYYLSLDQIELLLPKWWHDRYQRKFYLKLLDFSVPRPAVHLESTKRYVAMHDILMQCVLDYSDDTIERLHEILLECRIVPRMKMPEFTKLMKSLIPDLKQQQVMDFYRATVTKGSDRKEVTVNQFIDLFFQSSILMAICHSNNTALGDRDMIEAVKNEYYKNSKQFIKLLDFFKHQTTLQPDNLTLKTYVDDATRFHSMLVHSLTASDGRSCCLNYYQFMFSVDIIFVQLGMLAITDEETSLASLECGVRENWLDTVFGQQK</sequence>
<feature type="coiled-coil region" evidence="1">
    <location>
        <begin position="212"/>
        <end position="239"/>
    </location>
</feature>
<gene>
    <name evidence="3" type="ORF">TRFO_04971</name>
</gene>
<comment type="caution">
    <text evidence="3">The sequence shown here is derived from an EMBL/GenBank/DDBJ whole genome shotgun (WGS) entry which is preliminary data.</text>
</comment>
<dbReference type="GeneID" id="94826916"/>
<keyword evidence="4" id="KW-1185">Reference proteome</keyword>
<evidence type="ECO:0000313" key="3">
    <source>
        <dbReference type="EMBL" id="OHT08339.1"/>
    </source>
</evidence>
<accession>A0A1J4KAS8</accession>
<protein>
    <submittedName>
        <fullName evidence="3">Uncharacterized protein</fullName>
    </submittedName>
</protein>
<dbReference type="Proteomes" id="UP000179807">
    <property type="component" value="Unassembled WGS sequence"/>
</dbReference>
<dbReference type="VEuPathDB" id="TrichDB:TRFO_04971"/>
<dbReference type="AlphaFoldDB" id="A0A1J4KAS8"/>
<dbReference type="EMBL" id="MLAK01000671">
    <property type="protein sequence ID" value="OHT08339.1"/>
    <property type="molecule type" value="Genomic_DNA"/>
</dbReference>
<proteinExistence type="predicted"/>
<name>A0A1J4KAS8_9EUKA</name>
<dbReference type="OrthoDB" id="61565at2759"/>
<feature type="coiled-coil region" evidence="1">
    <location>
        <begin position="285"/>
        <end position="361"/>
    </location>
</feature>
<keyword evidence="1" id="KW-0175">Coiled coil</keyword>
<reference evidence="3" key="1">
    <citation type="submission" date="2016-10" db="EMBL/GenBank/DDBJ databases">
        <authorList>
            <person name="Benchimol M."/>
            <person name="Almeida L.G."/>
            <person name="Vasconcelos A.T."/>
            <person name="Perreira-Neves A."/>
            <person name="Rosa I.A."/>
            <person name="Tasca T."/>
            <person name="Bogo M.R."/>
            <person name="de Souza W."/>
        </authorList>
    </citation>
    <scope>NUCLEOTIDE SEQUENCE [LARGE SCALE GENOMIC DNA]</scope>
    <source>
        <strain evidence="3">K</strain>
    </source>
</reference>
<evidence type="ECO:0000313" key="4">
    <source>
        <dbReference type="Proteomes" id="UP000179807"/>
    </source>
</evidence>
<organism evidence="3 4">
    <name type="scientific">Tritrichomonas foetus</name>
    <dbReference type="NCBI Taxonomy" id="1144522"/>
    <lineage>
        <taxon>Eukaryota</taxon>
        <taxon>Metamonada</taxon>
        <taxon>Parabasalia</taxon>
        <taxon>Tritrichomonadida</taxon>
        <taxon>Tritrichomonadidae</taxon>
        <taxon>Tritrichomonas</taxon>
    </lineage>
</organism>
<dbReference type="RefSeq" id="XP_068361475.1">
    <property type="nucleotide sequence ID" value="XM_068492212.1"/>
</dbReference>